<dbReference type="Pfam" id="PF00549">
    <property type="entry name" value="Ligase_CoA"/>
    <property type="match status" value="1"/>
</dbReference>
<name>A0A1E5GJP9_9ENTE</name>
<dbReference type="GO" id="GO:0009361">
    <property type="term" value="C:succinate-CoA ligase complex (ADP-forming)"/>
    <property type="evidence" value="ECO:0007669"/>
    <property type="project" value="TreeGrafter"/>
</dbReference>
<dbReference type="GO" id="GO:0006099">
    <property type="term" value="P:tricarboxylic acid cycle"/>
    <property type="evidence" value="ECO:0007669"/>
    <property type="project" value="TreeGrafter"/>
</dbReference>
<proteinExistence type="predicted"/>
<dbReference type="GO" id="GO:0004776">
    <property type="term" value="F:succinate-CoA ligase (GDP-forming) activity"/>
    <property type="evidence" value="ECO:0007669"/>
    <property type="project" value="TreeGrafter"/>
</dbReference>
<dbReference type="GO" id="GO:0005829">
    <property type="term" value="C:cytosol"/>
    <property type="evidence" value="ECO:0007669"/>
    <property type="project" value="TreeGrafter"/>
</dbReference>
<feature type="domain" description="ATP-citrate synthase/succinyl-CoA ligase C-terminal" evidence="1">
    <location>
        <begin position="342"/>
        <end position="498"/>
    </location>
</feature>
<sequence>MLHTIIKSNSYQDSIVLMLLTNKLNTIDGVHNVSVMMGTPANKDIFKTGGLYTDELEKASSNDMVIVLDIEDDSLIDQVLSEIDVFLEEQTKGGGDTAGEEVVKTWDKAFELGKDAGVVVFSIPGTHAALEIEKALDEGKHVFCFSDNVAIEDEKRLKEKAHDAGLLLMGPDCGTGIINGIPVAFTNAVRKGKIGVVGASGTGIQEVTTIIHKLGGGVTNAIGTGGRDLKAEIGGITLKDSIMTLEKDPNTEVVVVISKPPAPEVRDDVLNLLSSISKPAVTIFLGEKPEAHEENLYRAYTLEEAAQIAVQLLNKKEIKVEKETLSVPAHSFKSEQKYVKGLYSGGTLAYEAAMLIKEGLDLVDDEHAPEGFILKNKGHEIIDLGDDVYTQGKPHPMIDPTKRKEMLEAVGKDPETAIILVDIVLGYGSHANMAQELAPTIKEVKANAKAEGREVFVIGTIVGTDEDPQAIHEQEAIMKEAGTILCDSNAQAVRMALAILDHPLKQEDKPLKAQKSITPVSIVPSEAMLALLTTQSFINVGLRSFSEAITNHGGKVVQYDWQPVAGGNITLQKALQFLNKVALSK</sequence>
<evidence type="ECO:0000313" key="4">
    <source>
        <dbReference type="Proteomes" id="UP000095094"/>
    </source>
</evidence>
<feature type="domain" description="CoA-binding" evidence="2">
    <location>
        <begin position="191"/>
        <end position="285"/>
    </location>
</feature>
<gene>
    <name evidence="3" type="ORF">BCR25_05415</name>
</gene>
<evidence type="ECO:0000313" key="3">
    <source>
        <dbReference type="EMBL" id="OEG12928.1"/>
    </source>
</evidence>
<dbReference type="PANTHER" id="PTHR11117">
    <property type="entry name" value="SUCCINYL-COA LIGASE SUBUNIT ALPHA"/>
    <property type="match status" value="1"/>
</dbReference>
<dbReference type="InterPro" id="IPR005811">
    <property type="entry name" value="SUCC_ACL_C"/>
</dbReference>
<dbReference type="InterPro" id="IPR016102">
    <property type="entry name" value="Succinyl-CoA_synth-like"/>
</dbReference>
<dbReference type="InterPro" id="IPR003781">
    <property type="entry name" value="CoA-bd"/>
</dbReference>
<dbReference type="Pfam" id="PF02629">
    <property type="entry name" value="CoA_binding"/>
    <property type="match status" value="1"/>
</dbReference>
<dbReference type="NCBIfam" id="NF004760">
    <property type="entry name" value="PRK06091.1"/>
    <property type="match status" value="1"/>
</dbReference>
<dbReference type="PANTHER" id="PTHR11117:SF24">
    <property type="entry name" value="PROTEIN FDRA"/>
    <property type="match status" value="1"/>
</dbReference>
<accession>A0A1E5GJP9</accession>
<comment type="caution">
    <text evidence="3">The sequence shown here is derived from an EMBL/GenBank/DDBJ whole genome shotgun (WGS) entry which is preliminary data.</text>
</comment>
<dbReference type="EMBL" id="MIJY01000023">
    <property type="protein sequence ID" value="OEG12928.1"/>
    <property type="molecule type" value="Genomic_DNA"/>
</dbReference>
<reference evidence="4" key="1">
    <citation type="submission" date="2016-09" db="EMBL/GenBank/DDBJ databases">
        <authorList>
            <person name="Gulvik C.A."/>
        </authorList>
    </citation>
    <scope>NUCLEOTIDE SEQUENCE [LARGE SCALE GENOMIC DNA]</scope>
    <source>
        <strain evidence="4">LMG 8895</strain>
    </source>
</reference>
<dbReference type="GO" id="GO:0004775">
    <property type="term" value="F:succinate-CoA ligase (ADP-forming) activity"/>
    <property type="evidence" value="ECO:0007669"/>
    <property type="project" value="TreeGrafter"/>
</dbReference>
<dbReference type="OrthoDB" id="6193532at2"/>
<keyword evidence="4" id="KW-1185">Reference proteome</keyword>
<evidence type="ECO:0000259" key="2">
    <source>
        <dbReference type="Pfam" id="PF02629"/>
    </source>
</evidence>
<protein>
    <submittedName>
        <fullName evidence="3">Acyl-CoA synthetase FdrA</fullName>
    </submittedName>
</protein>
<dbReference type="RefSeq" id="WP_069663628.1">
    <property type="nucleotide sequence ID" value="NZ_JBHUJJ010000001.1"/>
</dbReference>
<evidence type="ECO:0000259" key="1">
    <source>
        <dbReference type="Pfam" id="PF00549"/>
    </source>
</evidence>
<dbReference type="Gene3D" id="3.40.50.261">
    <property type="entry name" value="Succinyl-CoA synthetase domains"/>
    <property type="match status" value="2"/>
</dbReference>
<dbReference type="AlphaFoldDB" id="A0A1E5GJP9"/>
<organism evidence="3 4">
    <name type="scientific">Enterococcus termitis</name>
    <dbReference type="NCBI Taxonomy" id="332950"/>
    <lineage>
        <taxon>Bacteria</taxon>
        <taxon>Bacillati</taxon>
        <taxon>Bacillota</taxon>
        <taxon>Bacilli</taxon>
        <taxon>Lactobacillales</taxon>
        <taxon>Enterococcaceae</taxon>
        <taxon>Enterococcus</taxon>
    </lineage>
</organism>
<dbReference type="Gene3D" id="3.40.50.720">
    <property type="entry name" value="NAD(P)-binding Rossmann-like Domain"/>
    <property type="match status" value="1"/>
</dbReference>
<dbReference type="Proteomes" id="UP000095094">
    <property type="component" value="Unassembled WGS sequence"/>
</dbReference>
<dbReference type="SUPFAM" id="SSF52210">
    <property type="entry name" value="Succinyl-CoA synthetase domains"/>
    <property type="match status" value="2"/>
</dbReference>